<organism evidence="1">
    <name type="scientific">Culex pipiens</name>
    <name type="common">House mosquito</name>
    <dbReference type="NCBI Taxonomy" id="7175"/>
    <lineage>
        <taxon>Eukaryota</taxon>
        <taxon>Metazoa</taxon>
        <taxon>Ecdysozoa</taxon>
        <taxon>Arthropoda</taxon>
        <taxon>Hexapoda</taxon>
        <taxon>Insecta</taxon>
        <taxon>Pterygota</taxon>
        <taxon>Neoptera</taxon>
        <taxon>Endopterygota</taxon>
        <taxon>Diptera</taxon>
        <taxon>Nematocera</taxon>
        <taxon>Culicoidea</taxon>
        <taxon>Culicidae</taxon>
        <taxon>Culicinae</taxon>
        <taxon>Culicini</taxon>
        <taxon>Culex</taxon>
        <taxon>Culex</taxon>
    </lineage>
</organism>
<dbReference type="EMBL" id="HBUE01291751">
    <property type="protein sequence ID" value="CAG6574238.1"/>
    <property type="molecule type" value="Transcribed_RNA"/>
</dbReference>
<dbReference type="EMBL" id="HBUE01186024">
    <property type="protein sequence ID" value="CAG6522607.1"/>
    <property type="molecule type" value="Transcribed_RNA"/>
</dbReference>
<dbReference type="EMBL" id="HBUE01134876">
    <property type="protein sequence ID" value="CAG6498249.1"/>
    <property type="molecule type" value="Transcribed_RNA"/>
</dbReference>
<protein>
    <submittedName>
        <fullName evidence="1">(northern house mosquito) hypothetical protein</fullName>
    </submittedName>
</protein>
<evidence type="ECO:0000313" key="1">
    <source>
        <dbReference type="EMBL" id="CAG6574238.1"/>
    </source>
</evidence>
<reference evidence="1" key="1">
    <citation type="submission" date="2021-05" db="EMBL/GenBank/DDBJ databases">
        <authorList>
            <person name="Alioto T."/>
            <person name="Alioto T."/>
            <person name="Gomez Garrido J."/>
        </authorList>
    </citation>
    <scope>NUCLEOTIDE SEQUENCE</scope>
</reference>
<dbReference type="EMBL" id="HBUE01134875">
    <property type="protein sequence ID" value="CAG6498248.1"/>
    <property type="molecule type" value="Transcribed_RNA"/>
</dbReference>
<dbReference type="AlphaFoldDB" id="A0A8D8NRF9"/>
<name>A0A8D8NRF9_CULPI</name>
<proteinExistence type="predicted"/>
<accession>A0A8D8NRF9</accession>
<sequence>MFRNLTLISNLYKLFIPHATSPKILPKLRRAPAQPSGKYAGKFARLRCDTKYLSLRLSGGGGGETTNIQSTSHHHKLIQSPRGPSLRPHLAKDLVRRICGKTPKTHRHTKLFKYLKCHTGDQFA</sequence>